<dbReference type="EMBL" id="JAACFV010000130">
    <property type="protein sequence ID" value="KAF7504704.1"/>
    <property type="molecule type" value="Genomic_DNA"/>
</dbReference>
<evidence type="ECO:0000313" key="9">
    <source>
        <dbReference type="EMBL" id="KAF7504704.1"/>
    </source>
</evidence>
<evidence type="ECO:0000256" key="5">
    <source>
        <dbReference type="ARBA" id="ARBA00023015"/>
    </source>
</evidence>
<evidence type="ECO:0000256" key="6">
    <source>
        <dbReference type="ARBA" id="ARBA00023163"/>
    </source>
</evidence>
<name>A0A8H7AB15_9EURO</name>
<dbReference type="InterPro" id="IPR013087">
    <property type="entry name" value="Znf_C2H2_type"/>
</dbReference>
<dbReference type="PANTHER" id="PTHR46179">
    <property type="entry name" value="ZINC FINGER PROTEIN"/>
    <property type="match status" value="1"/>
</dbReference>
<proteinExistence type="predicted"/>
<feature type="domain" description="C2H2-type" evidence="8">
    <location>
        <begin position="189"/>
        <end position="212"/>
    </location>
</feature>
<keyword evidence="4" id="KW-0862">Zinc</keyword>
<comment type="caution">
    <text evidence="9">The sequence shown here is derived from an EMBL/GenBank/DDBJ whole genome shotgun (WGS) entry which is preliminary data.</text>
</comment>
<evidence type="ECO:0000313" key="10">
    <source>
        <dbReference type="Proteomes" id="UP000606974"/>
    </source>
</evidence>
<dbReference type="SMART" id="SM00355">
    <property type="entry name" value="ZnF_C2H2"/>
    <property type="match status" value="5"/>
</dbReference>
<feature type="domain" description="C2H2-type" evidence="8">
    <location>
        <begin position="141"/>
        <end position="167"/>
    </location>
</feature>
<dbReference type="GO" id="GO:0008270">
    <property type="term" value="F:zinc ion binding"/>
    <property type="evidence" value="ECO:0007669"/>
    <property type="project" value="UniProtKB-KW"/>
</dbReference>
<keyword evidence="3" id="KW-0863">Zinc-finger</keyword>
<dbReference type="GO" id="GO:0006357">
    <property type="term" value="P:regulation of transcription by RNA polymerase II"/>
    <property type="evidence" value="ECO:0007669"/>
    <property type="project" value="TreeGrafter"/>
</dbReference>
<keyword evidence="6" id="KW-0804">Transcription</keyword>
<dbReference type="SUPFAM" id="SSF57667">
    <property type="entry name" value="beta-beta-alpha zinc fingers"/>
    <property type="match status" value="1"/>
</dbReference>
<dbReference type="InterPro" id="IPR051061">
    <property type="entry name" value="Zinc_finger_trans_reg"/>
</dbReference>
<dbReference type="Proteomes" id="UP000606974">
    <property type="component" value="Unassembled WGS sequence"/>
</dbReference>
<keyword evidence="2" id="KW-0479">Metal-binding</keyword>
<accession>A0A8H7AB15</accession>
<sequence>MLQNADIGMLNFAHMPASTFPTQLQYPGQPVCVTTSGVDYEFLSGSRPLEPSGVMAALPRAIEEPDEASEESSLKCNFPGCRSKATFKRNYELQRHMKKHTRKETFDCPAINCKYRGTKAFYRADKLKAHVDLAHDGETLFACPVAGCLSARTPLSGAILALHIRNHDNGSCAPYWVYLKALENCGERRTCPVGNCSKKVHQDSLHQHLLQHTQAERTAFRTEIAAMGFDAENGYVICPIPSCQIFLTHLPAFHDHLIDHISVDPNHLRTWRYEVSSLVRGDPHPWLEWRAGNEIFDLTCSACGQRVKGKRITHQLDLLKDLEELRECREQILQHCPGFGLNPIFDDVMPVIRRKSERAP</sequence>
<evidence type="ECO:0000256" key="1">
    <source>
        <dbReference type="ARBA" id="ARBA00004123"/>
    </source>
</evidence>
<evidence type="ECO:0000256" key="3">
    <source>
        <dbReference type="ARBA" id="ARBA00022771"/>
    </source>
</evidence>
<dbReference type="GO" id="GO:0005634">
    <property type="term" value="C:nucleus"/>
    <property type="evidence" value="ECO:0007669"/>
    <property type="project" value="UniProtKB-SubCell"/>
</dbReference>
<dbReference type="OrthoDB" id="654211at2759"/>
<dbReference type="AlphaFoldDB" id="A0A8H7AB15"/>
<protein>
    <recommendedName>
        <fullName evidence="8">C2H2-type domain-containing protein</fullName>
    </recommendedName>
</protein>
<reference evidence="9" key="1">
    <citation type="submission" date="2020-02" db="EMBL/GenBank/DDBJ databases">
        <authorList>
            <person name="Palmer J.M."/>
        </authorList>
    </citation>
    <scope>NUCLEOTIDE SEQUENCE</scope>
    <source>
        <strain evidence="9">EPUS1.4</strain>
        <tissue evidence="9">Thallus</tissue>
    </source>
</reference>
<dbReference type="InterPro" id="IPR036236">
    <property type="entry name" value="Znf_C2H2_sf"/>
</dbReference>
<keyword evidence="10" id="KW-1185">Reference proteome</keyword>
<dbReference type="PANTHER" id="PTHR46179:SF13">
    <property type="entry name" value="C2H2-TYPE DOMAIN-CONTAINING PROTEIN"/>
    <property type="match status" value="1"/>
</dbReference>
<feature type="domain" description="C2H2-type" evidence="8">
    <location>
        <begin position="74"/>
        <end position="100"/>
    </location>
</feature>
<dbReference type="Gene3D" id="3.30.160.60">
    <property type="entry name" value="Classic Zinc Finger"/>
    <property type="match status" value="1"/>
</dbReference>
<keyword evidence="5" id="KW-0805">Transcription regulation</keyword>
<keyword evidence="7" id="KW-0539">Nucleus</keyword>
<evidence type="ECO:0000256" key="2">
    <source>
        <dbReference type="ARBA" id="ARBA00022723"/>
    </source>
</evidence>
<comment type="subcellular location">
    <subcellularLocation>
        <location evidence="1">Nucleus</location>
    </subcellularLocation>
</comment>
<feature type="domain" description="C2H2-type" evidence="8">
    <location>
        <begin position="106"/>
        <end position="135"/>
    </location>
</feature>
<evidence type="ECO:0000256" key="4">
    <source>
        <dbReference type="ARBA" id="ARBA00022833"/>
    </source>
</evidence>
<feature type="domain" description="C2H2-type" evidence="8">
    <location>
        <begin position="236"/>
        <end position="260"/>
    </location>
</feature>
<evidence type="ECO:0000259" key="8">
    <source>
        <dbReference type="SMART" id="SM00355"/>
    </source>
</evidence>
<evidence type="ECO:0000256" key="7">
    <source>
        <dbReference type="ARBA" id="ARBA00023242"/>
    </source>
</evidence>
<organism evidence="9 10">
    <name type="scientific">Endocarpon pusillum</name>
    <dbReference type="NCBI Taxonomy" id="364733"/>
    <lineage>
        <taxon>Eukaryota</taxon>
        <taxon>Fungi</taxon>
        <taxon>Dikarya</taxon>
        <taxon>Ascomycota</taxon>
        <taxon>Pezizomycotina</taxon>
        <taxon>Eurotiomycetes</taxon>
        <taxon>Chaetothyriomycetidae</taxon>
        <taxon>Verrucariales</taxon>
        <taxon>Verrucariaceae</taxon>
        <taxon>Endocarpon</taxon>
    </lineage>
</organism>
<gene>
    <name evidence="9" type="ORF">GJ744_001985</name>
</gene>